<organism evidence="1">
    <name type="scientific">uncultured Caudovirales phage</name>
    <dbReference type="NCBI Taxonomy" id="2100421"/>
    <lineage>
        <taxon>Viruses</taxon>
        <taxon>Duplodnaviria</taxon>
        <taxon>Heunggongvirae</taxon>
        <taxon>Uroviricota</taxon>
        <taxon>Caudoviricetes</taxon>
        <taxon>Peduoviridae</taxon>
        <taxon>Maltschvirus</taxon>
        <taxon>Maltschvirus maltsch</taxon>
    </lineage>
</organism>
<protein>
    <submittedName>
        <fullName evidence="1">Uncharacterized protein</fullName>
    </submittedName>
</protein>
<sequence>MPVLKITNLYNTAGLSIESVSTENWTESNDHYKFLAHIYDHQWDFTLHRTAALVTKAGDTESKLRYKLEFQIENAPTQISYLDIEQIKSKRRFYAELKRLIDVHMEYVINFLATTKSNLINTVLASKMNANPF</sequence>
<accession>A0A6J5M6C1</accession>
<reference evidence="1" key="1">
    <citation type="submission" date="2020-04" db="EMBL/GenBank/DDBJ databases">
        <authorList>
            <person name="Chiriac C."/>
            <person name="Salcher M."/>
            <person name="Ghai R."/>
            <person name="Kavagutti S V."/>
        </authorList>
    </citation>
    <scope>NUCLEOTIDE SEQUENCE</scope>
</reference>
<proteinExistence type="predicted"/>
<name>A0A6J5M6C1_9CAUD</name>
<evidence type="ECO:0000313" key="1">
    <source>
        <dbReference type="EMBL" id="CAB4142248.1"/>
    </source>
</evidence>
<gene>
    <name evidence="1" type="ORF">UFOVP449_5</name>
</gene>
<dbReference type="EMBL" id="LR796420">
    <property type="protein sequence ID" value="CAB4142248.1"/>
    <property type="molecule type" value="Genomic_DNA"/>
</dbReference>